<dbReference type="SUPFAM" id="SSF55781">
    <property type="entry name" value="GAF domain-like"/>
    <property type="match status" value="3"/>
</dbReference>
<feature type="transmembrane region" description="Helical" evidence="18">
    <location>
        <begin position="292"/>
        <end position="311"/>
    </location>
</feature>
<evidence type="ECO:0000256" key="4">
    <source>
        <dbReference type="ARBA" id="ARBA00021420"/>
    </source>
</evidence>
<evidence type="ECO:0000256" key="13">
    <source>
        <dbReference type="ARBA" id="ARBA00023239"/>
    </source>
</evidence>
<dbReference type="GO" id="GO:0005524">
    <property type="term" value="F:ATP binding"/>
    <property type="evidence" value="ECO:0007669"/>
    <property type="project" value="UniProtKB-KW"/>
</dbReference>
<evidence type="ECO:0000256" key="10">
    <source>
        <dbReference type="ARBA" id="ARBA00022989"/>
    </source>
</evidence>
<evidence type="ECO:0000256" key="8">
    <source>
        <dbReference type="ARBA" id="ARBA00022840"/>
    </source>
</evidence>
<evidence type="ECO:0000256" key="12">
    <source>
        <dbReference type="ARBA" id="ARBA00023136"/>
    </source>
</evidence>
<keyword evidence="12 18" id="KW-0472">Membrane</keyword>
<feature type="transmembrane region" description="Helical" evidence="18">
    <location>
        <begin position="126"/>
        <end position="146"/>
    </location>
</feature>
<evidence type="ECO:0000256" key="11">
    <source>
        <dbReference type="ARBA" id="ARBA00022998"/>
    </source>
</evidence>
<dbReference type="InterPro" id="IPR029016">
    <property type="entry name" value="GAF-like_dom_sf"/>
</dbReference>
<reference evidence="20" key="1">
    <citation type="submission" date="2013-05" db="EMBL/GenBank/DDBJ databases">
        <authorList>
            <person name="Harkins D.M."/>
            <person name="Durkin A.S."/>
            <person name="Brinkac L.M."/>
            <person name="Haft D.H."/>
            <person name="Selengut J.D."/>
            <person name="Sanka R."/>
            <person name="DePew J."/>
            <person name="Purushe J."/>
            <person name="Hartskeerl R.A."/>
            <person name="Ahmed A."/>
            <person name="van der Linden H."/>
            <person name="Goris M.G.A."/>
            <person name="Vinetz J.M."/>
            <person name="Sutton G.G."/>
            <person name="Nierman W.C."/>
            <person name="Fouts D.E."/>
        </authorList>
    </citation>
    <scope>NUCLEOTIDE SEQUENCE [LARGE SCALE GENOMIC DNA]</scope>
    <source>
        <strain evidence="20">5399</strain>
    </source>
</reference>
<keyword evidence="11" id="KW-0115">cAMP biosynthesis</keyword>
<feature type="transmembrane region" description="Helical" evidence="18">
    <location>
        <begin position="477"/>
        <end position="498"/>
    </location>
</feature>
<evidence type="ECO:0000256" key="17">
    <source>
        <dbReference type="RuleBase" id="RU000405"/>
    </source>
</evidence>
<comment type="catalytic activity">
    <reaction evidence="1">
        <text>ATP = 3',5'-cyclic AMP + diphosphate</text>
        <dbReference type="Rhea" id="RHEA:15389"/>
        <dbReference type="ChEBI" id="CHEBI:30616"/>
        <dbReference type="ChEBI" id="CHEBI:33019"/>
        <dbReference type="ChEBI" id="CHEBI:58165"/>
        <dbReference type="EC" id="4.6.1.1"/>
    </reaction>
</comment>
<feature type="transmembrane region" description="Helical" evidence="18">
    <location>
        <begin position="166"/>
        <end position="184"/>
    </location>
</feature>
<evidence type="ECO:0000256" key="6">
    <source>
        <dbReference type="ARBA" id="ARBA00022723"/>
    </source>
</evidence>
<dbReference type="Gene3D" id="3.30.70.1230">
    <property type="entry name" value="Nucleotide cyclase"/>
    <property type="match status" value="1"/>
</dbReference>
<evidence type="ECO:0000256" key="15">
    <source>
        <dbReference type="ARBA" id="ARBA00032637"/>
    </source>
</evidence>
<evidence type="ECO:0000256" key="16">
    <source>
        <dbReference type="ARBA" id="ARBA00064436"/>
    </source>
</evidence>
<dbReference type="GO" id="GO:0005886">
    <property type="term" value="C:plasma membrane"/>
    <property type="evidence" value="ECO:0007669"/>
    <property type="project" value="UniProtKB-ARBA"/>
</dbReference>
<dbReference type="SMART" id="SM00044">
    <property type="entry name" value="CYCc"/>
    <property type="match status" value="1"/>
</dbReference>
<feature type="transmembrane region" description="Helical" evidence="18">
    <location>
        <begin position="94"/>
        <end position="114"/>
    </location>
</feature>
<keyword evidence="13 17" id="KW-0456">Lyase</keyword>
<feature type="transmembrane region" description="Helical" evidence="18">
    <location>
        <begin position="547"/>
        <end position="567"/>
    </location>
</feature>
<feature type="domain" description="Guanylate cyclase" evidence="19">
    <location>
        <begin position="1185"/>
        <end position="1316"/>
    </location>
</feature>
<dbReference type="FunFam" id="3.30.70.1230:FF:000033">
    <property type="entry name" value="Adenylate cyclase"/>
    <property type="match status" value="1"/>
</dbReference>
<feature type="transmembrane region" description="Helical" evidence="18">
    <location>
        <begin position="323"/>
        <end position="341"/>
    </location>
</feature>
<evidence type="ECO:0000313" key="20">
    <source>
        <dbReference type="EMBL" id="EQA47332.1"/>
    </source>
</evidence>
<evidence type="ECO:0000256" key="1">
    <source>
        <dbReference type="ARBA" id="ARBA00001593"/>
    </source>
</evidence>
<comment type="subunit">
    <text evidence="16">Homodimer. Can also exist as monomer.</text>
</comment>
<comment type="similarity">
    <text evidence="17">Belongs to the adenylyl cyclase class-4/guanylyl cyclase family.</text>
</comment>
<dbReference type="SMART" id="SM00065">
    <property type="entry name" value="GAF"/>
    <property type="match status" value="3"/>
</dbReference>
<dbReference type="Pfam" id="PF00211">
    <property type="entry name" value="Guanylate_cyc"/>
    <property type="match status" value="1"/>
</dbReference>
<dbReference type="GO" id="GO:0035556">
    <property type="term" value="P:intracellular signal transduction"/>
    <property type="evidence" value="ECO:0007669"/>
    <property type="project" value="InterPro"/>
</dbReference>
<dbReference type="InterPro" id="IPR029787">
    <property type="entry name" value="Nucleotide_cyclase"/>
</dbReference>
<feature type="transmembrane region" description="Helical" evidence="18">
    <location>
        <begin position="59"/>
        <end position="82"/>
    </location>
</feature>
<keyword evidence="6" id="KW-0479">Metal-binding</keyword>
<dbReference type="InterPro" id="IPR018297">
    <property type="entry name" value="A/G_cyclase_CS"/>
</dbReference>
<feature type="transmembrane region" description="Helical" evidence="18">
    <location>
        <begin position="256"/>
        <end position="280"/>
    </location>
</feature>
<dbReference type="RefSeq" id="WP_020986884.1">
    <property type="nucleotide sequence ID" value="NZ_AHMO02000002.1"/>
</dbReference>
<feature type="transmembrane region" description="Helical" evidence="18">
    <location>
        <begin position="415"/>
        <end position="436"/>
    </location>
</feature>
<evidence type="ECO:0000313" key="21">
    <source>
        <dbReference type="Proteomes" id="UP000015454"/>
    </source>
</evidence>
<evidence type="ECO:0000256" key="3">
    <source>
        <dbReference type="ARBA" id="ARBA00012201"/>
    </source>
</evidence>
<dbReference type="EMBL" id="AHMO02000002">
    <property type="protein sequence ID" value="EQA47332.1"/>
    <property type="molecule type" value="Genomic_DNA"/>
</dbReference>
<name>T0FIB1_9LEPT</name>
<gene>
    <name evidence="20" type="ORF">LEP1GSC050_1818</name>
</gene>
<comment type="caution">
    <text evidence="20">The sequence shown here is derived from an EMBL/GenBank/DDBJ whole genome shotgun (WGS) entry which is preliminary data.</text>
</comment>
<feature type="transmembrane region" description="Helical" evidence="18">
    <location>
        <begin position="196"/>
        <end position="221"/>
    </location>
</feature>
<dbReference type="GO" id="GO:0004016">
    <property type="term" value="F:adenylate cyclase activity"/>
    <property type="evidence" value="ECO:0007669"/>
    <property type="project" value="UniProtKB-EC"/>
</dbReference>
<keyword evidence="9" id="KW-0460">Magnesium</keyword>
<dbReference type="InterPro" id="IPR050401">
    <property type="entry name" value="Cyclic_nucleotide_synthase"/>
</dbReference>
<dbReference type="STRING" id="1049789.LEP1GSC050_1818"/>
<dbReference type="PROSITE" id="PS00452">
    <property type="entry name" value="GUANYLATE_CYCLASE_1"/>
    <property type="match status" value="1"/>
</dbReference>
<feature type="transmembrane region" description="Helical" evidence="18">
    <location>
        <begin position="518"/>
        <end position="535"/>
    </location>
</feature>
<evidence type="ECO:0000256" key="7">
    <source>
        <dbReference type="ARBA" id="ARBA00022741"/>
    </source>
</evidence>
<evidence type="ECO:0000256" key="18">
    <source>
        <dbReference type="SAM" id="Phobius"/>
    </source>
</evidence>
<dbReference type="EC" id="4.6.1.1" evidence="3"/>
<keyword evidence="5 18" id="KW-0812">Transmembrane</keyword>
<dbReference type="InterPro" id="IPR001054">
    <property type="entry name" value="A/G_cyclase"/>
</dbReference>
<feature type="transmembrane region" description="Helical" evidence="18">
    <location>
        <begin position="26"/>
        <end position="47"/>
    </location>
</feature>
<accession>T0FIB1</accession>
<proteinExistence type="inferred from homology"/>
<dbReference type="Gene3D" id="3.30.450.40">
    <property type="match status" value="3"/>
</dbReference>
<dbReference type="PROSITE" id="PS50125">
    <property type="entry name" value="GUANYLATE_CYCLASE_2"/>
    <property type="match status" value="1"/>
</dbReference>
<keyword evidence="8" id="KW-0067">ATP-binding</keyword>
<dbReference type="Pfam" id="PF01590">
    <property type="entry name" value="GAF"/>
    <property type="match status" value="2"/>
</dbReference>
<dbReference type="Proteomes" id="UP000015454">
    <property type="component" value="Unassembled WGS sequence"/>
</dbReference>
<evidence type="ECO:0000259" key="19">
    <source>
        <dbReference type="PROSITE" id="PS50125"/>
    </source>
</evidence>
<dbReference type="InterPro" id="IPR003018">
    <property type="entry name" value="GAF"/>
</dbReference>
<dbReference type="CDD" id="cd07302">
    <property type="entry name" value="CHD"/>
    <property type="match status" value="1"/>
</dbReference>
<evidence type="ECO:0000256" key="14">
    <source>
        <dbReference type="ARBA" id="ARBA00032597"/>
    </source>
</evidence>
<evidence type="ECO:0000256" key="5">
    <source>
        <dbReference type="ARBA" id="ARBA00022692"/>
    </source>
</evidence>
<organism evidence="20 21">
    <name type="scientific">Leptospira broomii serovar Hurstbridge str. 5399</name>
    <dbReference type="NCBI Taxonomy" id="1049789"/>
    <lineage>
        <taxon>Bacteria</taxon>
        <taxon>Pseudomonadati</taxon>
        <taxon>Spirochaetota</taxon>
        <taxon>Spirochaetia</taxon>
        <taxon>Leptospirales</taxon>
        <taxon>Leptospiraceae</taxon>
        <taxon>Leptospira</taxon>
    </lineage>
</organism>
<keyword evidence="10 18" id="KW-1133">Transmembrane helix</keyword>
<comment type="subcellular location">
    <subcellularLocation>
        <location evidence="2">Membrane</location>
    </subcellularLocation>
</comment>
<dbReference type="GO" id="GO:0046872">
    <property type="term" value="F:metal ion binding"/>
    <property type="evidence" value="ECO:0007669"/>
    <property type="project" value="UniProtKB-KW"/>
</dbReference>
<keyword evidence="7" id="KW-0547">Nucleotide-binding</keyword>
<protein>
    <recommendedName>
        <fullName evidence="4">Adenylate cyclase</fullName>
        <ecNumber evidence="3">4.6.1.1</ecNumber>
    </recommendedName>
    <alternativeName>
        <fullName evidence="14">ATP pyrophosphate-lyase</fullName>
    </alternativeName>
    <alternativeName>
        <fullName evidence="15">Adenylyl cyclase</fullName>
    </alternativeName>
</protein>
<dbReference type="SUPFAM" id="SSF55073">
    <property type="entry name" value="Nucleotide cyclase"/>
    <property type="match status" value="1"/>
</dbReference>
<evidence type="ECO:0000256" key="9">
    <source>
        <dbReference type="ARBA" id="ARBA00022842"/>
    </source>
</evidence>
<dbReference type="GO" id="GO:0006171">
    <property type="term" value="P:cAMP biosynthetic process"/>
    <property type="evidence" value="ECO:0007669"/>
    <property type="project" value="UniProtKB-KW"/>
</dbReference>
<feature type="transmembrane region" description="Helical" evidence="18">
    <location>
        <begin position="448"/>
        <end position="471"/>
    </location>
</feature>
<dbReference type="PANTHER" id="PTHR11920:SF335">
    <property type="entry name" value="GUANYLATE CYCLASE"/>
    <property type="match status" value="1"/>
</dbReference>
<keyword evidence="21" id="KW-1185">Reference proteome</keyword>
<dbReference type="PANTHER" id="PTHR11920">
    <property type="entry name" value="GUANYLYL CYCLASE"/>
    <property type="match status" value="1"/>
</dbReference>
<feature type="transmembrane region" description="Helical" evidence="18">
    <location>
        <begin position="383"/>
        <end position="403"/>
    </location>
</feature>
<sequence>MESYPVKLWSTISEYPSAVEYFWYQFPYSVPGFLTFIVGVVLFIVAIGRLRYSGNRNLFLSFAISCLAFGTLGLLLGLRAIIPNESLLIALNTDLYPIVLLFTPMSCHLVDEILEKKYKSVRWAAWLNWAAAGLALVGIIMDRAFTGEFIQYSFGKYPISSGFLKPWGIVGVISYFVVVVPAYYDYLKENSLQEKWTLAIGHNLLIILSASNLPSLIGIPLFPGGNFSFIPMLILAYGVFRTDFLNLSALLFQKSVLFYFLNVLIACIFFTISAVVIRLLTPADLAMSSGAPWLFVPILSALAVFGLGILVGGTNPGSPLNQLGAFSLFIFGAQLISNIVINLTSEPVVSYRITQLCYAIFCLAPCIQIRFAFVALKRSPQRWLFIFDLTSILLSFLSFSPWLFVGYYEFPWGRILASGPVLQIFGVIAFLGLVMVGREWRRAGGGKGAGSIGNFAVLFLVISAIMLFLNLPATTGIPIYPLGNLTILPTAILAYGVLKYGGDSREQQALRVGHRISLLSLLMIPIVLFLVFPLLPDNNAPTFARTLYILLFGLPILLLGYQLTFFLTRPISTELDATFESLATEKEIAEETTREVENLNEFARLLNSTLDLDKLFRAAFDFMVRHTNIDTIWLMHVQNEDGILETYARGLAPPSMPEEDIVFFKRLRVPLNRNSGTLYETYIRMTPFYLEEIPTKRTAINVLNGESYKLSKVDFQIAMHGRLQSLLQIPLILNNEVIGILNLTAYDQKLSLTEKEILRIVRICEQITGALYSARLIAETQEAHRAAEKARQETESLNEFTRQINASNELSLVIDEIFSFIQKNFGINSCILSLLAEKRKTLRFQRAWIDPKEWTESQREYFENLEIPLDETGGTLWRTFCKKQPFYLPRTNFKIPHPLDRQIINTLELASLLIVPLVVQNRTIGIIWCTSGHSRMNLSRGDIDRVQAFCDQIAGAIRNTYLFDQKESARKDIEALNEFARRINETGDLDTVLDLVFKHTEENYGIRDGVLWMVDSEKGILYPRRFSPGIEKRISQENLNWGKNLRISLEDECALTITYRRLRTLYVSDVNRWGRYVTQIDREFQNHLGNSAFLQIPLLIQGKAVAIMAFTAFDELWDLTKDEIASIERFCTQIAGAIQNTHLFQETEAARQKTDALLLNILPADVAGELKEKGEVRPILYESATILFTDFKGFTSIAELMSPADLIRELDGCFSQFDEIVHRFNLEKLKTIGDSYMCVGGLPARNQTHAIDACLAALEFQAFMNQMQSIKKELGLPFWEMRLGIHSGPVIAGVIGKKKFAFDVWGDAVNTASRLESAGEPGKINISQSTYELIKDFFKTEYRGTIPVKNKGEVAMYFLLGLRDGLTIDNDGQIPNNEFQRKYLTLKEAT</sequence>
<feature type="transmembrane region" description="Helical" evidence="18">
    <location>
        <begin position="353"/>
        <end position="376"/>
    </location>
</feature>
<evidence type="ECO:0000256" key="2">
    <source>
        <dbReference type="ARBA" id="ARBA00004370"/>
    </source>
</evidence>
<dbReference type="OrthoDB" id="310069at2"/>